<evidence type="ECO:0000313" key="4">
    <source>
        <dbReference type="EMBL" id="EKX40311.1"/>
    </source>
</evidence>
<evidence type="ECO:0000313" key="5">
    <source>
        <dbReference type="EnsemblProtists" id="EKX40311"/>
    </source>
</evidence>
<keyword evidence="6" id="KW-1185">Reference proteome</keyword>
<dbReference type="AlphaFoldDB" id="L1IVR2"/>
<sequence length="833" mass="92042">MRPSRFLRLGALFLFQLVSVLGNSTLLANWTDCSEILLPAANTIGGCQRSDCRVSYGHSTANPDCGCDAWTGFQLSAFNPEIPQSTEKTLRGEPFNGSFSNPEASYIGIHLPGQEVILTMISLVPRAQGSDWIPRPHPYNNQSYSLDWAAALIGAKVQASADGASWLDLYEISSKPSPHPAVTNISIDRMLPNACHGYSFFRLYQPNTIQRIYFVNTEFGPVQVNETIGVVSVNQLHFYGVRAPQSSTNVSCLLHAPRLFAQTYPPPGFFLNEIEVVLLSLVAACNSSFWYTVDDSTPRIGWYGQRQDGGGSILPDRKLEIVPVVLPGTLATVNLQVMQIIVKDGVVYQAPVLSFPFKIPQIGLLSVCPAGSQLFPGFTWCYRAHTLSDAKSFWDAERSCQSEGGHLASVSSQAENDFITSIVREANGLTDPSALLSGSKSMVWIGLYKDANSSGLRWTDYSKVKYMNWIDSMPLHPNKTCSLFGAGDWWQSECKEQVGRNCAGRKWGPWEGRWGDVVGLGYNDEPEYCYHQDTASMVPTKYPCYQPSWVGTASDDPCRQPFGYVCKFTGQIVCAPGYYNESGTLPCSPCAAGEYSSEYNATACASCLPGEKSKKSEERFRGAQSMKCMEMMRMMINMEMMMMMMMMMMMIVETIHLMIEYMIMNCGGGDVKHANIYDDNCCFCNIEGVLVSDQDAFPGTCPTCRVKEVFNLTSSNQTNRSIDSDCQNTSNLALIQEYESVMVVSDANQTVKMHISEKIYKQLCCAFDLLSAFPSSVYNGTVKFLPGYFVVKETTNVSRSVAMSCENCTSNGAAWHLSDVYAITTCLHSGSNM</sequence>
<dbReference type="Gene3D" id="2.10.50.10">
    <property type="entry name" value="Tumor Necrosis Factor Receptor, subunit A, domain 2"/>
    <property type="match status" value="1"/>
</dbReference>
<dbReference type="InterPro" id="IPR050111">
    <property type="entry name" value="C-type_lectin/snaclec_domain"/>
</dbReference>
<dbReference type="CDD" id="cd00037">
    <property type="entry name" value="CLECT"/>
    <property type="match status" value="1"/>
</dbReference>
<evidence type="ECO:0000256" key="2">
    <source>
        <dbReference type="SAM" id="SignalP"/>
    </source>
</evidence>
<dbReference type="Gene3D" id="3.10.100.10">
    <property type="entry name" value="Mannose-Binding Protein A, subunit A"/>
    <property type="match status" value="1"/>
</dbReference>
<dbReference type="KEGG" id="gtt:GUITHDRAFT_113552"/>
<dbReference type="RefSeq" id="XP_005827291.1">
    <property type="nucleotide sequence ID" value="XM_005827234.1"/>
</dbReference>
<dbReference type="PROSITE" id="PS50041">
    <property type="entry name" value="C_TYPE_LECTIN_2"/>
    <property type="match status" value="1"/>
</dbReference>
<keyword evidence="2" id="KW-0732">Signal</keyword>
<protein>
    <recommendedName>
        <fullName evidence="3">C-type lectin domain-containing protein</fullName>
    </recommendedName>
</protein>
<dbReference type="InterPro" id="IPR016186">
    <property type="entry name" value="C-type_lectin-like/link_sf"/>
</dbReference>
<dbReference type="OrthoDB" id="5860166at2759"/>
<evidence type="ECO:0000313" key="6">
    <source>
        <dbReference type="Proteomes" id="UP000011087"/>
    </source>
</evidence>
<keyword evidence="1" id="KW-0812">Transmembrane</keyword>
<dbReference type="InterPro" id="IPR016187">
    <property type="entry name" value="CTDL_fold"/>
</dbReference>
<name>L1IVR2_GUITC</name>
<dbReference type="EnsemblProtists" id="EKX40311">
    <property type="protein sequence ID" value="EKX40311"/>
    <property type="gene ID" value="GUITHDRAFT_113552"/>
</dbReference>
<keyword evidence="1" id="KW-1133">Transmembrane helix</keyword>
<dbReference type="PANTHER" id="PTHR22803">
    <property type="entry name" value="MANNOSE, PHOSPHOLIPASE, LECTIN RECEPTOR RELATED"/>
    <property type="match status" value="1"/>
</dbReference>
<dbReference type="InterPro" id="IPR001304">
    <property type="entry name" value="C-type_lectin-like"/>
</dbReference>
<proteinExistence type="predicted"/>
<dbReference type="SMART" id="SM00034">
    <property type="entry name" value="CLECT"/>
    <property type="match status" value="1"/>
</dbReference>
<reference evidence="6" key="2">
    <citation type="submission" date="2012-11" db="EMBL/GenBank/DDBJ databases">
        <authorList>
            <person name="Kuo A."/>
            <person name="Curtis B.A."/>
            <person name="Tanifuji G."/>
            <person name="Burki F."/>
            <person name="Gruber A."/>
            <person name="Irimia M."/>
            <person name="Maruyama S."/>
            <person name="Arias M.C."/>
            <person name="Ball S.G."/>
            <person name="Gile G.H."/>
            <person name="Hirakawa Y."/>
            <person name="Hopkins J.F."/>
            <person name="Rensing S.A."/>
            <person name="Schmutz J."/>
            <person name="Symeonidi A."/>
            <person name="Elias M."/>
            <person name="Eveleigh R.J."/>
            <person name="Herman E.K."/>
            <person name="Klute M.J."/>
            <person name="Nakayama T."/>
            <person name="Obornik M."/>
            <person name="Reyes-Prieto A."/>
            <person name="Armbrust E.V."/>
            <person name="Aves S.J."/>
            <person name="Beiko R.G."/>
            <person name="Coutinho P."/>
            <person name="Dacks J.B."/>
            <person name="Durnford D.G."/>
            <person name="Fast N.M."/>
            <person name="Green B.R."/>
            <person name="Grisdale C."/>
            <person name="Hempe F."/>
            <person name="Henrissat B."/>
            <person name="Hoppner M.P."/>
            <person name="Ishida K.-I."/>
            <person name="Kim E."/>
            <person name="Koreny L."/>
            <person name="Kroth P.G."/>
            <person name="Liu Y."/>
            <person name="Malik S.-B."/>
            <person name="Maier U.G."/>
            <person name="McRose D."/>
            <person name="Mock T."/>
            <person name="Neilson J.A."/>
            <person name="Onodera N.T."/>
            <person name="Poole A.M."/>
            <person name="Pritham E.J."/>
            <person name="Richards T.A."/>
            <person name="Rocap G."/>
            <person name="Roy S.W."/>
            <person name="Sarai C."/>
            <person name="Schaack S."/>
            <person name="Shirato S."/>
            <person name="Slamovits C.H."/>
            <person name="Spencer D.F."/>
            <person name="Suzuki S."/>
            <person name="Worden A.Z."/>
            <person name="Zauner S."/>
            <person name="Barry K."/>
            <person name="Bell C."/>
            <person name="Bharti A.K."/>
            <person name="Crow J.A."/>
            <person name="Grimwood J."/>
            <person name="Kramer R."/>
            <person name="Lindquist E."/>
            <person name="Lucas S."/>
            <person name="Salamov A."/>
            <person name="McFadden G.I."/>
            <person name="Lane C.E."/>
            <person name="Keeling P.J."/>
            <person name="Gray M.W."/>
            <person name="Grigoriev I.V."/>
            <person name="Archibald J.M."/>
        </authorList>
    </citation>
    <scope>NUCLEOTIDE SEQUENCE</scope>
    <source>
        <strain evidence="6">CCMP2712</strain>
    </source>
</reference>
<feature type="domain" description="C-type lectin" evidence="3">
    <location>
        <begin position="381"/>
        <end position="503"/>
    </location>
</feature>
<dbReference type="Proteomes" id="UP000011087">
    <property type="component" value="Unassembled WGS sequence"/>
</dbReference>
<dbReference type="eggNOG" id="KOG4297">
    <property type="taxonomic scope" value="Eukaryota"/>
</dbReference>
<organism evidence="4">
    <name type="scientific">Guillardia theta (strain CCMP2712)</name>
    <name type="common">Cryptophyte</name>
    <dbReference type="NCBI Taxonomy" id="905079"/>
    <lineage>
        <taxon>Eukaryota</taxon>
        <taxon>Cryptophyceae</taxon>
        <taxon>Pyrenomonadales</taxon>
        <taxon>Geminigeraceae</taxon>
        <taxon>Guillardia</taxon>
    </lineage>
</organism>
<accession>L1IVR2</accession>
<evidence type="ECO:0000256" key="1">
    <source>
        <dbReference type="SAM" id="Phobius"/>
    </source>
</evidence>
<dbReference type="SUPFAM" id="SSF56436">
    <property type="entry name" value="C-type lectin-like"/>
    <property type="match status" value="1"/>
</dbReference>
<feature type="transmembrane region" description="Helical" evidence="1">
    <location>
        <begin position="634"/>
        <end position="652"/>
    </location>
</feature>
<dbReference type="GeneID" id="17297120"/>
<dbReference type="PaxDb" id="55529-EKX40311"/>
<dbReference type="STRING" id="905079.L1IVR2"/>
<evidence type="ECO:0000259" key="3">
    <source>
        <dbReference type="PROSITE" id="PS50041"/>
    </source>
</evidence>
<dbReference type="EMBL" id="JH993032">
    <property type="protein sequence ID" value="EKX40311.1"/>
    <property type="molecule type" value="Genomic_DNA"/>
</dbReference>
<reference evidence="4 6" key="1">
    <citation type="journal article" date="2012" name="Nature">
        <title>Algal genomes reveal evolutionary mosaicism and the fate of nucleomorphs.</title>
        <authorList>
            <consortium name="DOE Joint Genome Institute"/>
            <person name="Curtis B.A."/>
            <person name="Tanifuji G."/>
            <person name="Burki F."/>
            <person name="Gruber A."/>
            <person name="Irimia M."/>
            <person name="Maruyama S."/>
            <person name="Arias M.C."/>
            <person name="Ball S.G."/>
            <person name="Gile G.H."/>
            <person name="Hirakawa Y."/>
            <person name="Hopkins J.F."/>
            <person name="Kuo A."/>
            <person name="Rensing S.A."/>
            <person name="Schmutz J."/>
            <person name="Symeonidi A."/>
            <person name="Elias M."/>
            <person name="Eveleigh R.J."/>
            <person name="Herman E.K."/>
            <person name="Klute M.J."/>
            <person name="Nakayama T."/>
            <person name="Obornik M."/>
            <person name="Reyes-Prieto A."/>
            <person name="Armbrust E.V."/>
            <person name="Aves S.J."/>
            <person name="Beiko R.G."/>
            <person name="Coutinho P."/>
            <person name="Dacks J.B."/>
            <person name="Durnford D.G."/>
            <person name="Fast N.M."/>
            <person name="Green B.R."/>
            <person name="Grisdale C.J."/>
            <person name="Hempel F."/>
            <person name="Henrissat B."/>
            <person name="Hoppner M.P."/>
            <person name="Ishida K."/>
            <person name="Kim E."/>
            <person name="Koreny L."/>
            <person name="Kroth P.G."/>
            <person name="Liu Y."/>
            <person name="Malik S.B."/>
            <person name="Maier U.G."/>
            <person name="McRose D."/>
            <person name="Mock T."/>
            <person name="Neilson J.A."/>
            <person name="Onodera N.T."/>
            <person name="Poole A.M."/>
            <person name="Pritham E.J."/>
            <person name="Richards T.A."/>
            <person name="Rocap G."/>
            <person name="Roy S.W."/>
            <person name="Sarai C."/>
            <person name="Schaack S."/>
            <person name="Shirato S."/>
            <person name="Slamovits C.H."/>
            <person name="Spencer D.F."/>
            <person name="Suzuki S."/>
            <person name="Worden A.Z."/>
            <person name="Zauner S."/>
            <person name="Barry K."/>
            <person name="Bell C."/>
            <person name="Bharti A.K."/>
            <person name="Crow J.A."/>
            <person name="Grimwood J."/>
            <person name="Kramer R."/>
            <person name="Lindquist E."/>
            <person name="Lucas S."/>
            <person name="Salamov A."/>
            <person name="McFadden G.I."/>
            <person name="Lane C.E."/>
            <person name="Keeling P.J."/>
            <person name="Gray M.W."/>
            <person name="Grigoriev I.V."/>
            <person name="Archibald J.M."/>
        </authorList>
    </citation>
    <scope>NUCLEOTIDE SEQUENCE</scope>
    <source>
        <strain evidence="4 6">CCMP2712</strain>
    </source>
</reference>
<feature type="chain" id="PRO_5008770552" description="C-type lectin domain-containing protein" evidence="2">
    <location>
        <begin position="23"/>
        <end position="833"/>
    </location>
</feature>
<dbReference type="HOGENOM" id="CLU_340810_0_0_1"/>
<reference evidence="5" key="3">
    <citation type="submission" date="2015-06" db="UniProtKB">
        <authorList>
            <consortium name="EnsemblProtists"/>
        </authorList>
    </citation>
    <scope>IDENTIFICATION</scope>
</reference>
<feature type="signal peptide" evidence="2">
    <location>
        <begin position="1"/>
        <end position="22"/>
    </location>
</feature>
<keyword evidence="1" id="KW-0472">Membrane</keyword>
<gene>
    <name evidence="4" type="ORF">GUITHDRAFT_113552</name>
</gene>
<dbReference type="Pfam" id="PF00059">
    <property type="entry name" value="Lectin_C"/>
    <property type="match status" value="1"/>
</dbReference>